<dbReference type="Proteomes" id="UP001497497">
    <property type="component" value="Unassembled WGS sequence"/>
</dbReference>
<dbReference type="AlphaFoldDB" id="A0AAV2I601"/>
<protein>
    <submittedName>
        <fullName evidence="3">Uncharacterized protein</fullName>
    </submittedName>
</protein>
<evidence type="ECO:0000256" key="2">
    <source>
        <dbReference type="SAM" id="Phobius"/>
    </source>
</evidence>
<comment type="caution">
    <text evidence="3">The sequence shown here is derived from an EMBL/GenBank/DDBJ whole genome shotgun (WGS) entry which is preliminary data.</text>
</comment>
<keyword evidence="2" id="KW-0472">Membrane</keyword>
<dbReference type="EMBL" id="CAXITT010000468">
    <property type="protein sequence ID" value="CAL1542071.1"/>
    <property type="molecule type" value="Genomic_DNA"/>
</dbReference>
<gene>
    <name evidence="3" type="ORF">GSLYS_00015677001</name>
</gene>
<keyword evidence="4" id="KW-1185">Reference proteome</keyword>
<reference evidence="3 4" key="1">
    <citation type="submission" date="2024-04" db="EMBL/GenBank/DDBJ databases">
        <authorList>
            <consortium name="Genoscope - CEA"/>
            <person name="William W."/>
        </authorList>
    </citation>
    <scope>NUCLEOTIDE SEQUENCE [LARGE SCALE GENOMIC DNA]</scope>
</reference>
<name>A0AAV2I601_LYMST</name>
<evidence type="ECO:0000256" key="1">
    <source>
        <dbReference type="SAM" id="MobiDB-lite"/>
    </source>
</evidence>
<proteinExistence type="predicted"/>
<feature type="transmembrane region" description="Helical" evidence="2">
    <location>
        <begin position="12"/>
        <end position="36"/>
    </location>
</feature>
<accession>A0AAV2I601</accession>
<sequence length="138" mass="15811">MINSYSESLNLILGLSIGLSLFVLLFTSVGIIVCCWKKKHSVKKVEWSEPRHLSDHQHQIRGPILDDAYLQQSTTRNDDYHGQTQNEYLEISTGTWHSSALSYQHPKTRIASPSSMFPSETPLDGRQRDTKYRGHPRN</sequence>
<keyword evidence="2" id="KW-1133">Transmembrane helix</keyword>
<evidence type="ECO:0000313" key="3">
    <source>
        <dbReference type="EMBL" id="CAL1542071.1"/>
    </source>
</evidence>
<feature type="region of interest" description="Disordered" evidence="1">
    <location>
        <begin position="107"/>
        <end position="138"/>
    </location>
</feature>
<evidence type="ECO:0000313" key="4">
    <source>
        <dbReference type="Proteomes" id="UP001497497"/>
    </source>
</evidence>
<feature type="compositionally biased region" description="Basic and acidic residues" evidence="1">
    <location>
        <begin position="123"/>
        <end position="132"/>
    </location>
</feature>
<keyword evidence="2" id="KW-0812">Transmembrane</keyword>
<organism evidence="3 4">
    <name type="scientific">Lymnaea stagnalis</name>
    <name type="common">Great pond snail</name>
    <name type="synonym">Helix stagnalis</name>
    <dbReference type="NCBI Taxonomy" id="6523"/>
    <lineage>
        <taxon>Eukaryota</taxon>
        <taxon>Metazoa</taxon>
        <taxon>Spiralia</taxon>
        <taxon>Lophotrochozoa</taxon>
        <taxon>Mollusca</taxon>
        <taxon>Gastropoda</taxon>
        <taxon>Heterobranchia</taxon>
        <taxon>Euthyneura</taxon>
        <taxon>Panpulmonata</taxon>
        <taxon>Hygrophila</taxon>
        <taxon>Lymnaeoidea</taxon>
        <taxon>Lymnaeidae</taxon>
        <taxon>Lymnaea</taxon>
    </lineage>
</organism>